<dbReference type="PANTHER" id="PTHR22870:SF408">
    <property type="entry name" value="OS09G0560450 PROTEIN"/>
    <property type="match status" value="1"/>
</dbReference>
<evidence type="ECO:0000256" key="1">
    <source>
        <dbReference type="ARBA" id="ARBA00022737"/>
    </source>
</evidence>
<evidence type="ECO:0000313" key="3">
    <source>
        <dbReference type="EMBL" id="MFC5403232.1"/>
    </source>
</evidence>
<gene>
    <name evidence="3" type="ORF">ACFPOF_10880</name>
</gene>
<dbReference type="RefSeq" id="WP_378132405.1">
    <property type="nucleotide sequence ID" value="NZ_JBHSMI010000023.1"/>
</dbReference>
<dbReference type="SUPFAM" id="SSF50985">
    <property type="entry name" value="RCC1/BLIP-II"/>
    <property type="match status" value="1"/>
</dbReference>
<protein>
    <submittedName>
        <fullName evidence="3">RCC1 domain-containing protein</fullName>
    </submittedName>
</protein>
<comment type="caution">
    <text evidence="3">The sequence shown here is derived from an EMBL/GenBank/DDBJ whole genome shotgun (WGS) entry which is preliminary data.</text>
</comment>
<dbReference type="PANTHER" id="PTHR22870">
    <property type="entry name" value="REGULATOR OF CHROMOSOME CONDENSATION"/>
    <property type="match status" value="1"/>
</dbReference>
<sequence>MGKEYFSQLGNGNDKSESMPIKVPDLKFVTKVSAGDNHSIALSEDGSVWSWGYNSNGQLGDGTANVYAEDGSLQTNQNKGKPVELKRLKEIQAIEGGFKHSIALAKDGSVWVWGWNEYGQLGDGTNKDRLIPFKLEGVSDIHALNTGYYHTFVIGNNALVYGWGDNTYGQVGTSADQLIIAEPIHIKL</sequence>
<reference evidence="4" key="1">
    <citation type="journal article" date="2019" name="Int. J. Syst. Evol. Microbiol.">
        <title>The Global Catalogue of Microorganisms (GCM) 10K type strain sequencing project: providing services to taxonomists for standard genome sequencing and annotation.</title>
        <authorList>
            <consortium name="The Broad Institute Genomics Platform"/>
            <consortium name="The Broad Institute Genome Sequencing Center for Infectious Disease"/>
            <person name="Wu L."/>
            <person name="Ma J."/>
        </authorList>
    </citation>
    <scope>NUCLEOTIDE SEQUENCE [LARGE SCALE GENOMIC DNA]</scope>
    <source>
        <strain evidence="4">CGMCC 1.18575</strain>
    </source>
</reference>
<evidence type="ECO:0000259" key="2">
    <source>
        <dbReference type="Pfam" id="PF25390"/>
    </source>
</evidence>
<evidence type="ECO:0000313" key="4">
    <source>
        <dbReference type="Proteomes" id="UP001596113"/>
    </source>
</evidence>
<keyword evidence="1" id="KW-0677">Repeat</keyword>
<name>A0ABW0HSZ7_9BACL</name>
<organism evidence="3 4">
    <name type="scientific">Cohnella soli</name>
    <dbReference type="NCBI Taxonomy" id="425005"/>
    <lineage>
        <taxon>Bacteria</taxon>
        <taxon>Bacillati</taxon>
        <taxon>Bacillota</taxon>
        <taxon>Bacilli</taxon>
        <taxon>Bacillales</taxon>
        <taxon>Paenibacillaceae</taxon>
        <taxon>Cohnella</taxon>
    </lineage>
</organism>
<proteinExistence type="predicted"/>
<dbReference type="PROSITE" id="PS50012">
    <property type="entry name" value="RCC1_3"/>
    <property type="match status" value="4"/>
</dbReference>
<dbReference type="InterPro" id="IPR009091">
    <property type="entry name" value="RCC1/BLIP-II"/>
</dbReference>
<dbReference type="PROSITE" id="PS00626">
    <property type="entry name" value="RCC1_2"/>
    <property type="match status" value="1"/>
</dbReference>
<feature type="domain" description="RCC1-like" evidence="2">
    <location>
        <begin position="2"/>
        <end position="178"/>
    </location>
</feature>
<dbReference type="InterPro" id="IPR000408">
    <property type="entry name" value="Reg_chr_condens"/>
</dbReference>
<dbReference type="InterPro" id="IPR051210">
    <property type="entry name" value="Ub_ligase/GEF_domain"/>
</dbReference>
<dbReference type="PRINTS" id="PR00633">
    <property type="entry name" value="RCCNDNSATION"/>
</dbReference>
<dbReference type="Pfam" id="PF25390">
    <property type="entry name" value="WD40_RLD"/>
    <property type="match status" value="1"/>
</dbReference>
<accession>A0ABW0HSZ7</accession>
<dbReference type="InterPro" id="IPR058923">
    <property type="entry name" value="RCC1-like_dom"/>
</dbReference>
<dbReference type="Gene3D" id="2.130.10.30">
    <property type="entry name" value="Regulator of chromosome condensation 1/beta-lactamase-inhibitor protein II"/>
    <property type="match status" value="1"/>
</dbReference>
<keyword evidence="4" id="KW-1185">Reference proteome</keyword>
<dbReference type="Proteomes" id="UP001596113">
    <property type="component" value="Unassembled WGS sequence"/>
</dbReference>
<dbReference type="EMBL" id="JBHSMI010000023">
    <property type="protein sequence ID" value="MFC5403232.1"/>
    <property type="molecule type" value="Genomic_DNA"/>
</dbReference>